<sequence>VSLYKEIAGEWVQQGDTLHDTDNQWKDSEINRVGIGAITELGHKQYYDDTEIWAPE</sequence>
<organism evidence="1">
    <name type="scientific">marine sediment metagenome</name>
    <dbReference type="NCBI Taxonomy" id="412755"/>
    <lineage>
        <taxon>unclassified sequences</taxon>
        <taxon>metagenomes</taxon>
        <taxon>ecological metagenomes</taxon>
    </lineage>
</organism>
<dbReference type="AlphaFoldDB" id="X1MSQ0"/>
<accession>X1MSQ0</accession>
<name>X1MSQ0_9ZZZZ</name>
<reference evidence="1" key="1">
    <citation type="journal article" date="2014" name="Front. Microbiol.">
        <title>High frequency of phylogenetically diverse reductive dehalogenase-homologous genes in deep subseafloor sedimentary metagenomes.</title>
        <authorList>
            <person name="Kawai M."/>
            <person name="Futagami T."/>
            <person name="Toyoda A."/>
            <person name="Takaki Y."/>
            <person name="Nishi S."/>
            <person name="Hori S."/>
            <person name="Arai W."/>
            <person name="Tsubouchi T."/>
            <person name="Morono Y."/>
            <person name="Uchiyama I."/>
            <person name="Ito T."/>
            <person name="Fujiyama A."/>
            <person name="Inagaki F."/>
            <person name="Takami H."/>
        </authorList>
    </citation>
    <scope>NUCLEOTIDE SEQUENCE</scope>
    <source>
        <strain evidence="1">Expedition CK06-06</strain>
    </source>
</reference>
<gene>
    <name evidence="1" type="ORF">S06H3_45591</name>
</gene>
<protein>
    <submittedName>
        <fullName evidence="1">Uncharacterized protein</fullName>
    </submittedName>
</protein>
<dbReference type="EMBL" id="BARV01028489">
    <property type="protein sequence ID" value="GAI34328.1"/>
    <property type="molecule type" value="Genomic_DNA"/>
</dbReference>
<evidence type="ECO:0000313" key="1">
    <source>
        <dbReference type="EMBL" id="GAI34328.1"/>
    </source>
</evidence>
<comment type="caution">
    <text evidence="1">The sequence shown here is derived from an EMBL/GenBank/DDBJ whole genome shotgun (WGS) entry which is preliminary data.</text>
</comment>
<feature type="non-terminal residue" evidence="1">
    <location>
        <position position="1"/>
    </location>
</feature>
<proteinExistence type="predicted"/>